<gene>
    <name evidence="1" type="ORF">HK097_007373</name>
</gene>
<protein>
    <submittedName>
        <fullName evidence="1">Uncharacterized protein</fullName>
    </submittedName>
</protein>
<evidence type="ECO:0000313" key="1">
    <source>
        <dbReference type="EMBL" id="KAJ3051592.1"/>
    </source>
</evidence>
<reference evidence="1" key="1">
    <citation type="submission" date="2020-05" db="EMBL/GenBank/DDBJ databases">
        <title>Phylogenomic resolution of chytrid fungi.</title>
        <authorList>
            <person name="Stajich J.E."/>
            <person name="Amses K."/>
            <person name="Simmons R."/>
            <person name="Seto K."/>
            <person name="Myers J."/>
            <person name="Bonds A."/>
            <person name="Quandt C.A."/>
            <person name="Barry K."/>
            <person name="Liu P."/>
            <person name="Grigoriev I."/>
            <person name="Longcore J.E."/>
            <person name="James T.Y."/>
        </authorList>
    </citation>
    <scope>NUCLEOTIDE SEQUENCE</scope>
    <source>
        <strain evidence="1">JEL0318</strain>
    </source>
</reference>
<keyword evidence="2" id="KW-1185">Reference proteome</keyword>
<dbReference type="EMBL" id="JADGJD010000378">
    <property type="protein sequence ID" value="KAJ3051592.1"/>
    <property type="molecule type" value="Genomic_DNA"/>
</dbReference>
<proteinExistence type="predicted"/>
<evidence type="ECO:0000313" key="2">
    <source>
        <dbReference type="Proteomes" id="UP001212841"/>
    </source>
</evidence>
<name>A0AAD5SET4_9FUNG</name>
<accession>A0AAD5SET4</accession>
<sequence length="97" mass="11040">MHSKDRAARNPVVDEALRQRISKRHLEDLERDNFTTMDEVEIQVPSSGRKVKRFDSVGEDGATPIKKPKKGILKRTSSIALKKNLATLIQESDLNRE</sequence>
<dbReference type="AlphaFoldDB" id="A0AAD5SET4"/>
<comment type="caution">
    <text evidence="1">The sequence shown here is derived from an EMBL/GenBank/DDBJ whole genome shotgun (WGS) entry which is preliminary data.</text>
</comment>
<dbReference type="Proteomes" id="UP001212841">
    <property type="component" value="Unassembled WGS sequence"/>
</dbReference>
<organism evidence="1 2">
    <name type="scientific">Rhizophlyctis rosea</name>
    <dbReference type="NCBI Taxonomy" id="64517"/>
    <lineage>
        <taxon>Eukaryota</taxon>
        <taxon>Fungi</taxon>
        <taxon>Fungi incertae sedis</taxon>
        <taxon>Chytridiomycota</taxon>
        <taxon>Chytridiomycota incertae sedis</taxon>
        <taxon>Chytridiomycetes</taxon>
        <taxon>Rhizophlyctidales</taxon>
        <taxon>Rhizophlyctidaceae</taxon>
        <taxon>Rhizophlyctis</taxon>
    </lineage>
</organism>